<proteinExistence type="predicted"/>
<evidence type="ECO:0000256" key="5">
    <source>
        <dbReference type="ARBA" id="ARBA00022729"/>
    </source>
</evidence>
<evidence type="ECO:0000256" key="6">
    <source>
        <dbReference type="ARBA" id="ARBA00023002"/>
    </source>
</evidence>
<dbReference type="Proteomes" id="UP001197028">
    <property type="component" value="Unassembled WGS sequence"/>
</dbReference>
<keyword evidence="2 10" id="KW-0575">Peroxidase</keyword>
<dbReference type="InterPro" id="IPR006314">
    <property type="entry name" value="Dyp_peroxidase"/>
</dbReference>
<accession>A0ABS5ZLD8</accession>
<evidence type="ECO:0000256" key="7">
    <source>
        <dbReference type="ARBA" id="ARBA00023004"/>
    </source>
</evidence>
<evidence type="ECO:0000259" key="9">
    <source>
        <dbReference type="Pfam" id="PF20628"/>
    </source>
</evidence>
<feature type="domain" description="Dyp-type peroxidase C-terminal" evidence="9">
    <location>
        <begin position="238"/>
        <end position="432"/>
    </location>
</feature>
<feature type="domain" description="Dyp-type peroxidase N-terminal" evidence="8">
    <location>
        <begin position="62"/>
        <end position="220"/>
    </location>
</feature>
<keyword evidence="11" id="KW-1185">Reference proteome</keyword>
<dbReference type="PANTHER" id="PTHR30521:SF4">
    <property type="entry name" value="DEFERROCHELATASE"/>
    <property type="match status" value="1"/>
</dbReference>
<dbReference type="Pfam" id="PF20628">
    <property type="entry name" value="Dyp_perox_C"/>
    <property type="match status" value="1"/>
</dbReference>
<dbReference type="InterPro" id="IPR006311">
    <property type="entry name" value="TAT_signal"/>
</dbReference>
<keyword evidence="4" id="KW-0479">Metal-binding</keyword>
<keyword evidence="6" id="KW-0560">Oxidoreductase</keyword>
<name>A0ABS5ZLD8_9PROT</name>
<gene>
    <name evidence="10" type="ORF">HJG40_01380</name>
</gene>
<comment type="cofactor">
    <cofactor evidence="1">
        <name>heme b</name>
        <dbReference type="ChEBI" id="CHEBI:60344"/>
    </cofactor>
</comment>
<keyword evidence="5" id="KW-0732">Signal</keyword>
<dbReference type="InterPro" id="IPR048328">
    <property type="entry name" value="Dyp_perox_C"/>
</dbReference>
<dbReference type="SUPFAM" id="SSF54909">
    <property type="entry name" value="Dimeric alpha+beta barrel"/>
    <property type="match status" value="1"/>
</dbReference>
<dbReference type="NCBIfam" id="TIGR01413">
    <property type="entry name" value="Dyp_perox_fam"/>
    <property type="match status" value="1"/>
</dbReference>
<evidence type="ECO:0000256" key="4">
    <source>
        <dbReference type="ARBA" id="ARBA00022723"/>
    </source>
</evidence>
<sequence length="446" mass="49799">MSKKPKIDESRRRFLLTSGTLGGTAAIGGLGLLKAAQAEAEVRIKRAPPLDDKMVPFYGQWQGGIITPGLQQGFSYFAALDVHATTRQELVQLFQDWTHAAERLTRGQFAVAQPGSPGVADVNTEELLGLHPARLTLTFGFGPEFFQQDGKDRFGLASQRPVALVDTPKFPGDQIKKGWFGGALSVQAQSDDPQVAFNAIRELVALSKGLVDFRWMASGFLPGYLTAGEDRDHGGITRDLLGFNDGIVNPRTSELQNQWVWVGDESPDWMRNGSYQMFQRMQMDLRHWDQMPVNFQEKAIGRHKVSSAPLGEKFQYQADGHLTPMDFKAKNADGELVIPFNAHARLGSPDENQGVHILRRSYNYCHGVSYEAERWPPWHQGMFYDGGLDFISYQQDPRNSFIPMYARMDRIDAMISQFIMVHGRGLFACPGGIAKGQYIGQKLLES</sequence>
<evidence type="ECO:0000313" key="10">
    <source>
        <dbReference type="EMBL" id="MBU2737483.1"/>
    </source>
</evidence>
<evidence type="ECO:0000256" key="1">
    <source>
        <dbReference type="ARBA" id="ARBA00001970"/>
    </source>
</evidence>
<dbReference type="RefSeq" id="WP_215862539.1">
    <property type="nucleotide sequence ID" value="NZ_JABELD010000008.1"/>
</dbReference>
<keyword evidence="7" id="KW-0408">Iron</keyword>
<reference evidence="10 11" key="1">
    <citation type="journal article" date="2021" name="ISME J.">
        <title>Genomic evolution of the class Acidithiobacillia: deep-branching Proteobacteria living in extreme acidic conditions.</title>
        <authorList>
            <person name="Moya-Beltran A."/>
            <person name="Beard S."/>
            <person name="Rojas-Villalobos C."/>
            <person name="Issotta F."/>
            <person name="Gallardo Y."/>
            <person name="Ulloa R."/>
            <person name="Giaveno A."/>
            <person name="Degli Esposti M."/>
            <person name="Johnson D.B."/>
            <person name="Quatrini R."/>
        </authorList>
    </citation>
    <scope>NUCLEOTIDE SEQUENCE [LARGE SCALE GENOMIC DNA]</scope>
    <source>
        <strain evidence="10 11">ATCC 19703</strain>
    </source>
</reference>
<dbReference type="PROSITE" id="PS51318">
    <property type="entry name" value="TAT"/>
    <property type="match status" value="1"/>
</dbReference>
<dbReference type="PROSITE" id="PS51404">
    <property type="entry name" value="DYP_PEROXIDASE"/>
    <property type="match status" value="1"/>
</dbReference>
<evidence type="ECO:0000313" key="11">
    <source>
        <dbReference type="Proteomes" id="UP001197028"/>
    </source>
</evidence>
<protein>
    <submittedName>
        <fullName evidence="10">Dyp-type peroxidase</fullName>
    </submittedName>
</protein>
<dbReference type="InterPro" id="IPR048327">
    <property type="entry name" value="Dyp_perox_N"/>
</dbReference>
<dbReference type="GO" id="GO:0004601">
    <property type="term" value="F:peroxidase activity"/>
    <property type="evidence" value="ECO:0007669"/>
    <property type="project" value="UniProtKB-KW"/>
</dbReference>
<dbReference type="EMBL" id="JABELD010000008">
    <property type="protein sequence ID" value="MBU2737483.1"/>
    <property type="molecule type" value="Genomic_DNA"/>
</dbReference>
<comment type="caution">
    <text evidence="10">The sequence shown here is derived from an EMBL/GenBank/DDBJ whole genome shotgun (WGS) entry which is preliminary data.</text>
</comment>
<dbReference type="PANTHER" id="PTHR30521">
    <property type="entry name" value="DEFERROCHELATASE/PEROXIDASE"/>
    <property type="match status" value="1"/>
</dbReference>
<keyword evidence="3" id="KW-0349">Heme</keyword>
<evidence type="ECO:0000259" key="8">
    <source>
        <dbReference type="Pfam" id="PF04261"/>
    </source>
</evidence>
<evidence type="ECO:0000256" key="2">
    <source>
        <dbReference type="ARBA" id="ARBA00022559"/>
    </source>
</evidence>
<dbReference type="InterPro" id="IPR011008">
    <property type="entry name" value="Dimeric_a/b-barrel"/>
</dbReference>
<dbReference type="Pfam" id="PF04261">
    <property type="entry name" value="Dyp_perox_N"/>
    <property type="match status" value="1"/>
</dbReference>
<organism evidence="10 11">
    <name type="scientific">Acidithiobacillus concretivorus</name>
    <dbReference type="NCBI Taxonomy" id="3063952"/>
    <lineage>
        <taxon>Bacteria</taxon>
        <taxon>Pseudomonadati</taxon>
        <taxon>Pseudomonadota</taxon>
        <taxon>Acidithiobacillia</taxon>
        <taxon>Acidithiobacillales</taxon>
        <taxon>Acidithiobacillaceae</taxon>
        <taxon>Acidithiobacillus</taxon>
    </lineage>
</organism>
<evidence type="ECO:0000256" key="3">
    <source>
        <dbReference type="ARBA" id="ARBA00022617"/>
    </source>
</evidence>